<dbReference type="SMART" id="SM00248">
    <property type="entry name" value="ANK"/>
    <property type="match status" value="5"/>
</dbReference>
<dbReference type="PROSITE" id="PS50297">
    <property type="entry name" value="ANK_REP_REGION"/>
    <property type="match status" value="2"/>
</dbReference>
<gene>
    <name evidence="4" type="ORF">HG66A1_56930</name>
</gene>
<dbReference type="PROSITE" id="PS50088">
    <property type="entry name" value="ANK_REPEAT"/>
    <property type="match status" value="3"/>
</dbReference>
<proteinExistence type="predicted"/>
<dbReference type="Gene3D" id="1.25.40.20">
    <property type="entry name" value="Ankyrin repeat-containing domain"/>
    <property type="match status" value="2"/>
</dbReference>
<sequence>MHEFIVQNDLQAIREIVYRDPQAVDQLNGSGLPPLYTAALYRRREIVNYLLEQQATVDIFASIYLGLPDRAEHLLKTDPDLVHQSTPDKLTPLHWAARTGNYDLARLLLSYGADVNAVDQRGGTCLLEASHPGPWKSEPAADIIQLLLDQGAHVDLFQAAALGELRQLNRLLDQDPGLINKLDPQGKTALYRAAQNNQLAAVQLLVERGADLNRSDPVSIAALHRTSQECSDELIQYLIDKGADAHLCCYVACGDAAGTQRIMDQNPAAAGELVYELNAVGYAIHSWQLGTLRILLQYGCRLSAEDQQHVLRISQNNQELLAELLTIQNQSQDHS</sequence>
<feature type="repeat" description="ANK" evidence="3">
    <location>
        <begin position="185"/>
        <end position="217"/>
    </location>
</feature>
<name>A0A517PWW5_9PLAN</name>
<dbReference type="SUPFAM" id="SSF48403">
    <property type="entry name" value="Ankyrin repeat"/>
    <property type="match status" value="1"/>
</dbReference>
<keyword evidence="5" id="KW-1185">Reference proteome</keyword>
<feature type="repeat" description="ANK" evidence="3">
    <location>
        <begin position="30"/>
        <end position="62"/>
    </location>
</feature>
<keyword evidence="2 3" id="KW-0040">ANK repeat</keyword>
<dbReference type="InterPro" id="IPR002110">
    <property type="entry name" value="Ankyrin_rpt"/>
</dbReference>
<evidence type="ECO:0000256" key="1">
    <source>
        <dbReference type="ARBA" id="ARBA00022737"/>
    </source>
</evidence>
<dbReference type="RefSeq" id="WP_145191898.1">
    <property type="nucleotide sequence ID" value="NZ_CP036266.1"/>
</dbReference>
<dbReference type="PRINTS" id="PR01415">
    <property type="entry name" value="ANKYRIN"/>
</dbReference>
<protein>
    <submittedName>
        <fullName evidence="4">Ankyrin repeats (3 copies)</fullName>
    </submittedName>
</protein>
<dbReference type="Proteomes" id="UP000320421">
    <property type="component" value="Chromosome"/>
</dbReference>
<reference evidence="4 5" key="1">
    <citation type="submission" date="2019-02" db="EMBL/GenBank/DDBJ databases">
        <title>Deep-cultivation of Planctomycetes and their phenomic and genomic characterization uncovers novel biology.</title>
        <authorList>
            <person name="Wiegand S."/>
            <person name="Jogler M."/>
            <person name="Boedeker C."/>
            <person name="Pinto D."/>
            <person name="Vollmers J."/>
            <person name="Rivas-Marin E."/>
            <person name="Kohn T."/>
            <person name="Peeters S.H."/>
            <person name="Heuer A."/>
            <person name="Rast P."/>
            <person name="Oberbeckmann S."/>
            <person name="Bunk B."/>
            <person name="Jeske O."/>
            <person name="Meyerdierks A."/>
            <person name="Storesund J.E."/>
            <person name="Kallscheuer N."/>
            <person name="Luecker S."/>
            <person name="Lage O.M."/>
            <person name="Pohl T."/>
            <person name="Merkel B.J."/>
            <person name="Hornburger P."/>
            <person name="Mueller R.-W."/>
            <person name="Bruemmer F."/>
            <person name="Labrenz M."/>
            <person name="Spormann A.M."/>
            <person name="Op den Camp H."/>
            <person name="Overmann J."/>
            <person name="Amann R."/>
            <person name="Jetten M.S.M."/>
            <person name="Mascher T."/>
            <person name="Medema M.H."/>
            <person name="Devos D.P."/>
            <person name="Kaster A.-K."/>
            <person name="Ovreas L."/>
            <person name="Rohde M."/>
            <person name="Galperin M.Y."/>
            <person name="Jogler C."/>
        </authorList>
    </citation>
    <scope>NUCLEOTIDE SEQUENCE [LARGE SCALE GENOMIC DNA]</scope>
    <source>
        <strain evidence="4 5">HG66A1</strain>
    </source>
</reference>
<dbReference type="PANTHER" id="PTHR24198:SF165">
    <property type="entry name" value="ANKYRIN REPEAT-CONTAINING PROTEIN-RELATED"/>
    <property type="match status" value="1"/>
</dbReference>
<evidence type="ECO:0000313" key="4">
    <source>
        <dbReference type="EMBL" id="QDT23868.1"/>
    </source>
</evidence>
<keyword evidence="1" id="KW-0677">Repeat</keyword>
<accession>A0A517PWW5</accession>
<dbReference type="InterPro" id="IPR036770">
    <property type="entry name" value="Ankyrin_rpt-contain_sf"/>
</dbReference>
<dbReference type="PANTHER" id="PTHR24198">
    <property type="entry name" value="ANKYRIN REPEAT AND PROTEIN KINASE DOMAIN-CONTAINING PROTEIN"/>
    <property type="match status" value="1"/>
</dbReference>
<evidence type="ECO:0000313" key="5">
    <source>
        <dbReference type="Proteomes" id="UP000320421"/>
    </source>
</evidence>
<dbReference type="AlphaFoldDB" id="A0A517PWW5"/>
<dbReference type="EMBL" id="CP036266">
    <property type="protein sequence ID" value="QDT23868.1"/>
    <property type="molecule type" value="Genomic_DNA"/>
</dbReference>
<dbReference type="OrthoDB" id="384737at2"/>
<dbReference type="Pfam" id="PF00023">
    <property type="entry name" value="Ank"/>
    <property type="match status" value="1"/>
</dbReference>
<feature type="repeat" description="ANK" evidence="3">
    <location>
        <begin position="88"/>
        <end position="120"/>
    </location>
</feature>
<evidence type="ECO:0000256" key="3">
    <source>
        <dbReference type="PROSITE-ProRule" id="PRU00023"/>
    </source>
</evidence>
<evidence type="ECO:0000256" key="2">
    <source>
        <dbReference type="ARBA" id="ARBA00023043"/>
    </source>
</evidence>
<organism evidence="4 5">
    <name type="scientific">Gimesia chilikensis</name>
    <dbReference type="NCBI Taxonomy" id="2605989"/>
    <lineage>
        <taxon>Bacteria</taxon>
        <taxon>Pseudomonadati</taxon>
        <taxon>Planctomycetota</taxon>
        <taxon>Planctomycetia</taxon>
        <taxon>Planctomycetales</taxon>
        <taxon>Planctomycetaceae</taxon>
        <taxon>Gimesia</taxon>
    </lineage>
</organism>
<dbReference type="Pfam" id="PF12796">
    <property type="entry name" value="Ank_2"/>
    <property type="match status" value="1"/>
</dbReference>